<keyword evidence="3" id="KW-1185">Reference proteome</keyword>
<protein>
    <submittedName>
        <fullName evidence="2">Copper amine oxidase N-terminal domain-containing protein</fullName>
    </submittedName>
</protein>
<dbReference type="Gene3D" id="3.30.457.10">
    <property type="entry name" value="Copper amine oxidase-like, N-terminal domain"/>
    <property type="match status" value="1"/>
</dbReference>
<dbReference type="Pfam" id="PF07833">
    <property type="entry name" value="Cu_amine_oxidN1"/>
    <property type="match status" value="1"/>
</dbReference>
<feature type="domain" description="Copper amine oxidase-like N-terminal" evidence="1">
    <location>
        <begin position="37"/>
        <end position="136"/>
    </location>
</feature>
<proteinExistence type="predicted"/>
<accession>A0ABV5B971</accession>
<dbReference type="RefSeq" id="WP_375526014.1">
    <property type="nucleotide sequence ID" value="NZ_JBHILM010000016.1"/>
</dbReference>
<organism evidence="2 3">
    <name type="scientific">Paenibacillus terreus</name>
    <dbReference type="NCBI Taxonomy" id="1387834"/>
    <lineage>
        <taxon>Bacteria</taxon>
        <taxon>Bacillati</taxon>
        <taxon>Bacillota</taxon>
        <taxon>Bacilli</taxon>
        <taxon>Bacillales</taxon>
        <taxon>Paenibacillaceae</taxon>
        <taxon>Paenibacillus</taxon>
    </lineage>
</organism>
<reference evidence="2 3" key="1">
    <citation type="submission" date="2024-09" db="EMBL/GenBank/DDBJ databases">
        <authorList>
            <person name="Ruan L."/>
        </authorList>
    </citation>
    <scope>NUCLEOTIDE SEQUENCE [LARGE SCALE GENOMIC DNA]</scope>
    <source>
        <strain evidence="2 3">D33</strain>
    </source>
</reference>
<gene>
    <name evidence="2" type="ORF">ACE3NQ_15110</name>
</gene>
<dbReference type="EMBL" id="JBHILM010000016">
    <property type="protein sequence ID" value="MFB5682253.1"/>
    <property type="molecule type" value="Genomic_DNA"/>
</dbReference>
<evidence type="ECO:0000313" key="3">
    <source>
        <dbReference type="Proteomes" id="UP001580407"/>
    </source>
</evidence>
<dbReference type="InterPro" id="IPR036582">
    <property type="entry name" value="Mao_N_sf"/>
</dbReference>
<name>A0ABV5B971_9BACL</name>
<evidence type="ECO:0000259" key="1">
    <source>
        <dbReference type="Pfam" id="PF07833"/>
    </source>
</evidence>
<dbReference type="InterPro" id="IPR012854">
    <property type="entry name" value="Cu_amine_oxidase-like_N"/>
</dbReference>
<dbReference type="Proteomes" id="UP001580407">
    <property type="component" value="Unassembled WGS sequence"/>
</dbReference>
<evidence type="ECO:0000313" key="2">
    <source>
        <dbReference type="EMBL" id="MFB5682253.1"/>
    </source>
</evidence>
<dbReference type="SUPFAM" id="SSF55383">
    <property type="entry name" value="Copper amine oxidase, domain N"/>
    <property type="match status" value="1"/>
</dbReference>
<sequence>MKKIVDLMLMGGLAIFVALFSFTPLTSAASVHYTLYIDGKVAAAQFPTVVENNTTLIPMKSVLTELNYTMTVDSKTKAITARNSAGSFITVKTGSKKATINGSEVLLPALVKTMNGTTYIPLSAIRNLTGQSIGADTSWGIAWIGEKPIETDITIPWGISPVEVKALFSDKLLIDEVGKDDIHILLYQGSPEGDEAVCLFYKNKLAKVGYASDISDLDGATLVGVYAGMFDSFAKRYGDPVAGSDAPDLNNIDQNIARFANKGYLSSDWKVGDTKISILLKAEGTGYVASMQYADISVEKQVDAALDAIK</sequence>
<comment type="caution">
    <text evidence="2">The sequence shown here is derived from an EMBL/GenBank/DDBJ whole genome shotgun (WGS) entry which is preliminary data.</text>
</comment>